<dbReference type="GO" id="GO:0003924">
    <property type="term" value="F:GTPase activity"/>
    <property type="evidence" value="ECO:0007669"/>
    <property type="project" value="UniProtKB-UniRule"/>
</dbReference>
<name>A0A1F7SJY9_9BACT</name>
<gene>
    <name evidence="7" type="primary">infB</name>
    <name evidence="11" type="ORF">A3G31_08300</name>
</gene>
<keyword evidence="4 7" id="KW-0547">Nucleotide-binding</keyword>
<organism evidence="11 12">
    <name type="scientific">Candidatus Schekmanbacteria bacterium RIFCSPLOWO2_12_FULL_38_15</name>
    <dbReference type="NCBI Taxonomy" id="1817883"/>
    <lineage>
        <taxon>Bacteria</taxon>
        <taxon>Candidatus Schekmaniibacteriota</taxon>
    </lineage>
</organism>
<dbReference type="InterPro" id="IPR005225">
    <property type="entry name" value="Small_GTP-bd"/>
</dbReference>
<dbReference type="Gene3D" id="3.40.50.300">
    <property type="entry name" value="P-loop containing nucleotide triphosphate hydrolases"/>
    <property type="match status" value="1"/>
</dbReference>
<comment type="subcellular location">
    <subcellularLocation>
        <location evidence="7">Cytoplasm</location>
    </subcellularLocation>
</comment>
<dbReference type="NCBIfam" id="TIGR00231">
    <property type="entry name" value="small_GTP"/>
    <property type="match status" value="1"/>
</dbReference>
<keyword evidence="7" id="KW-0963">Cytoplasm</keyword>
<reference evidence="11 12" key="1">
    <citation type="journal article" date="2016" name="Nat. Commun.">
        <title>Thousands of microbial genomes shed light on interconnected biogeochemical processes in an aquifer system.</title>
        <authorList>
            <person name="Anantharaman K."/>
            <person name="Brown C.T."/>
            <person name="Hug L.A."/>
            <person name="Sharon I."/>
            <person name="Castelle C.J."/>
            <person name="Probst A.J."/>
            <person name="Thomas B.C."/>
            <person name="Singh A."/>
            <person name="Wilkins M.J."/>
            <person name="Karaoz U."/>
            <person name="Brodie E.L."/>
            <person name="Williams K.H."/>
            <person name="Hubbard S.S."/>
            <person name="Banfield J.F."/>
        </authorList>
    </citation>
    <scope>NUCLEOTIDE SEQUENCE [LARGE SCALE GENOMIC DNA]</scope>
</reference>
<evidence type="ECO:0000256" key="6">
    <source>
        <dbReference type="ARBA" id="ARBA00023134"/>
    </source>
</evidence>
<dbReference type="HAMAP" id="MF_00100_B">
    <property type="entry name" value="IF_2_B"/>
    <property type="match status" value="1"/>
</dbReference>
<dbReference type="EMBL" id="MGDI01000025">
    <property type="protein sequence ID" value="OGL53537.1"/>
    <property type="molecule type" value="Genomic_DNA"/>
</dbReference>
<dbReference type="Pfam" id="PF04760">
    <property type="entry name" value="IF2_N"/>
    <property type="match status" value="1"/>
</dbReference>
<dbReference type="InterPro" id="IPR023115">
    <property type="entry name" value="TIF_IF2_dom3"/>
</dbReference>
<evidence type="ECO:0000256" key="2">
    <source>
        <dbReference type="ARBA" id="ARBA00020675"/>
    </source>
</evidence>
<dbReference type="SUPFAM" id="SSF52540">
    <property type="entry name" value="P-loop containing nucleoside triphosphate hydrolases"/>
    <property type="match status" value="1"/>
</dbReference>
<feature type="region of interest" description="Disordered" evidence="9">
    <location>
        <begin position="30"/>
        <end position="127"/>
    </location>
</feature>
<dbReference type="CDD" id="cd03702">
    <property type="entry name" value="IF2_mtIF2_II"/>
    <property type="match status" value="1"/>
</dbReference>
<dbReference type="SUPFAM" id="SSF50447">
    <property type="entry name" value="Translation proteins"/>
    <property type="match status" value="2"/>
</dbReference>
<keyword evidence="6 7" id="KW-0342">GTP-binding</keyword>
<dbReference type="GO" id="GO:0005829">
    <property type="term" value="C:cytosol"/>
    <property type="evidence" value="ECO:0007669"/>
    <property type="project" value="TreeGrafter"/>
</dbReference>
<proteinExistence type="inferred from homology"/>
<dbReference type="InterPro" id="IPR000178">
    <property type="entry name" value="TF_IF2_bacterial-like"/>
</dbReference>
<sequence>MEKLKAKGVEISSHMNVLDEKTCKLVADIFGKEKKTKVKKPKAEKAEKPEKGEKPVTVAPKKKLAEKKKAKEKAGVKAEVKKVEEPELHKPKKEAKKEAKPEVKQQPKLEPKPEQKKEVTPVEVKKPDKSAPALVADVKEKPAPVPEKKENLIELTDSITVKELSEKIKKEPKDIIKRLITMGVMASINQIIDLETAKGLAKEFGYEVEVSLAESELFEYETKDDESKLLPRPPVVTIMGHVDHGKTSLLDAIRQTNVIDKESGGITQHIGAYHVELSKGNIVFLDTPGHQAFTAMRARGAQVTDIVVLVVAADDGVMPQAVEAIDHAKAANVPIIVAVNKIDKPNADPTKVRQALTEYNIIPEEWGGENIFVDVSAKKKTGIDDLLEMILLQAEMLELKANPSRKAVGTVIEAKLDRGRGPVATILIRAGTLKISDPFVTGVHWGKVRAMINDEGKKVHFATPSIPVEVLGFSGVPHSGDSFIVVEDERKARQISLLREQKQREASLAKSSKITLEDLYNQIKQGSVKELKIILKADVQGSVQALRDSLEKLSTSSVKLEVIHAGTGGVTETDVILASASNAVIIGFHVRPETKASQLAEKEGINIRFYSIIYDVVNDIKAAMEGLLDPVYKEKVIGRAEVRELFYIPKIGTISGAYVIDGNIARSSQVRLIRDNVVIYEGKISSLRRFKDDAKEVLTGYECGIGIENFNDIKLNDIIESYIQEKFAGKL</sequence>
<evidence type="ECO:0000313" key="11">
    <source>
        <dbReference type="EMBL" id="OGL53537.1"/>
    </source>
</evidence>
<feature type="domain" description="Tr-type G" evidence="10">
    <location>
        <begin position="231"/>
        <end position="400"/>
    </location>
</feature>
<feature type="compositionally biased region" description="Basic and acidic residues" evidence="9">
    <location>
        <begin position="67"/>
        <end position="127"/>
    </location>
</feature>
<evidence type="ECO:0000256" key="1">
    <source>
        <dbReference type="ARBA" id="ARBA00007733"/>
    </source>
</evidence>
<dbReference type="GO" id="GO:0003743">
    <property type="term" value="F:translation initiation factor activity"/>
    <property type="evidence" value="ECO:0007669"/>
    <property type="project" value="UniProtKB-UniRule"/>
</dbReference>
<feature type="binding site" evidence="7">
    <location>
        <begin position="240"/>
        <end position="247"/>
    </location>
    <ligand>
        <name>GTP</name>
        <dbReference type="ChEBI" id="CHEBI:37565"/>
    </ligand>
</feature>
<dbReference type="FunFam" id="3.40.50.300:FF:000019">
    <property type="entry name" value="Translation initiation factor IF-2"/>
    <property type="match status" value="1"/>
</dbReference>
<dbReference type="Gene3D" id="2.40.30.10">
    <property type="entry name" value="Translation factors"/>
    <property type="match status" value="2"/>
</dbReference>
<keyword evidence="5 7" id="KW-0648">Protein biosynthesis</keyword>
<dbReference type="NCBIfam" id="TIGR00487">
    <property type="entry name" value="IF-2"/>
    <property type="match status" value="1"/>
</dbReference>
<dbReference type="InterPro" id="IPR044145">
    <property type="entry name" value="IF2_II"/>
</dbReference>
<dbReference type="InterPro" id="IPR036925">
    <property type="entry name" value="TIF_IF2_dom3_sf"/>
</dbReference>
<keyword evidence="3 7" id="KW-0396">Initiation factor</keyword>
<dbReference type="PANTHER" id="PTHR43381">
    <property type="entry name" value="TRANSLATION INITIATION FACTOR IF-2-RELATED"/>
    <property type="match status" value="1"/>
</dbReference>
<dbReference type="InterPro" id="IPR053905">
    <property type="entry name" value="EF-G-like_DII"/>
</dbReference>
<evidence type="ECO:0000256" key="7">
    <source>
        <dbReference type="HAMAP-Rule" id="MF_00100"/>
    </source>
</evidence>
<dbReference type="PROSITE" id="PS51722">
    <property type="entry name" value="G_TR_2"/>
    <property type="match status" value="1"/>
</dbReference>
<dbReference type="Gene3D" id="3.40.50.10050">
    <property type="entry name" value="Translation initiation factor IF- 2, domain 3"/>
    <property type="match status" value="1"/>
</dbReference>
<comment type="similarity">
    <text evidence="1 7 8">Belongs to the TRAFAC class translation factor GTPase superfamily. Classic translation factor GTPase family. IF-2 subfamily.</text>
</comment>
<dbReference type="CDD" id="cd01887">
    <property type="entry name" value="IF2_eIF5B"/>
    <property type="match status" value="1"/>
</dbReference>
<dbReference type="InterPro" id="IPR015760">
    <property type="entry name" value="TIF_IF2"/>
</dbReference>
<dbReference type="PRINTS" id="PR00449">
    <property type="entry name" value="RASTRNSFRMNG"/>
</dbReference>
<feature type="region of interest" description="G-domain" evidence="7">
    <location>
        <begin position="234"/>
        <end position="382"/>
    </location>
</feature>
<dbReference type="PANTHER" id="PTHR43381:SF5">
    <property type="entry name" value="TR-TYPE G DOMAIN-CONTAINING PROTEIN"/>
    <property type="match status" value="1"/>
</dbReference>
<dbReference type="FunFam" id="2.40.30.10:FF:000007">
    <property type="entry name" value="Translation initiation factor IF-2"/>
    <property type="match status" value="1"/>
</dbReference>
<dbReference type="Proteomes" id="UP000178082">
    <property type="component" value="Unassembled WGS sequence"/>
</dbReference>
<dbReference type="SUPFAM" id="SSF52156">
    <property type="entry name" value="Initiation factor IF2/eIF5b, domain 3"/>
    <property type="match status" value="1"/>
</dbReference>
<dbReference type="Pfam" id="PF11987">
    <property type="entry name" value="IF-2"/>
    <property type="match status" value="1"/>
</dbReference>
<protein>
    <recommendedName>
        <fullName evidence="2 7">Translation initiation factor IF-2</fullName>
    </recommendedName>
</protein>
<evidence type="ECO:0000256" key="9">
    <source>
        <dbReference type="SAM" id="MobiDB-lite"/>
    </source>
</evidence>
<dbReference type="InterPro" id="IPR027417">
    <property type="entry name" value="P-loop_NTPase"/>
</dbReference>
<dbReference type="Pfam" id="PF22042">
    <property type="entry name" value="EF-G_D2"/>
    <property type="match status" value="1"/>
</dbReference>
<dbReference type="InterPro" id="IPR000795">
    <property type="entry name" value="T_Tr_GTP-bd_dom"/>
</dbReference>
<dbReference type="FunFam" id="3.40.50.10050:FF:000001">
    <property type="entry name" value="Translation initiation factor IF-2"/>
    <property type="match status" value="1"/>
</dbReference>
<evidence type="ECO:0000256" key="4">
    <source>
        <dbReference type="ARBA" id="ARBA00022741"/>
    </source>
</evidence>
<feature type="binding site" evidence="7">
    <location>
        <begin position="286"/>
        <end position="290"/>
    </location>
    <ligand>
        <name>GTP</name>
        <dbReference type="ChEBI" id="CHEBI:37565"/>
    </ligand>
</feature>
<evidence type="ECO:0000256" key="8">
    <source>
        <dbReference type="RuleBase" id="RU000644"/>
    </source>
</evidence>
<feature type="compositionally biased region" description="Basic and acidic residues" evidence="9">
    <location>
        <begin position="41"/>
        <end position="54"/>
    </location>
</feature>
<feature type="binding site" evidence="7">
    <location>
        <begin position="340"/>
        <end position="343"/>
    </location>
    <ligand>
        <name>GTP</name>
        <dbReference type="ChEBI" id="CHEBI:37565"/>
    </ligand>
</feature>
<accession>A0A1F7SJY9</accession>
<evidence type="ECO:0000259" key="10">
    <source>
        <dbReference type="PROSITE" id="PS51722"/>
    </source>
</evidence>
<evidence type="ECO:0000313" key="12">
    <source>
        <dbReference type="Proteomes" id="UP000178082"/>
    </source>
</evidence>
<comment type="function">
    <text evidence="7 8">One of the essential components for the initiation of protein synthesis. Protects formylmethionyl-tRNA from spontaneous hydrolysis and promotes its binding to the 30S ribosomal subunits. Also involved in the hydrolysis of GTP during the formation of the 70S ribosomal complex.</text>
</comment>
<dbReference type="InterPro" id="IPR006847">
    <property type="entry name" value="IF2_N"/>
</dbReference>
<dbReference type="AlphaFoldDB" id="A0A1F7SJY9"/>
<dbReference type="FunFam" id="2.40.30.10:FF:000008">
    <property type="entry name" value="Translation initiation factor IF-2"/>
    <property type="match status" value="1"/>
</dbReference>
<dbReference type="STRING" id="1817883.A3G31_08300"/>
<evidence type="ECO:0000256" key="5">
    <source>
        <dbReference type="ARBA" id="ARBA00022917"/>
    </source>
</evidence>
<comment type="caution">
    <text evidence="11">The sequence shown here is derived from an EMBL/GenBank/DDBJ whole genome shotgun (WGS) entry which is preliminary data.</text>
</comment>
<dbReference type="Pfam" id="PF00009">
    <property type="entry name" value="GTP_EFTU"/>
    <property type="match status" value="1"/>
</dbReference>
<dbReference type="InterPro" id="IPR009000">
    <property type="entry name" value="Transl_B-barrel_sf"/>
</dbReference>
<dbReference type="CDD" id="cd03692">
    <property type="entry name" value="mtIF2_IVc"/>
    <property type="match status" value="1"/>
</dbReference>
<dbReference type="PROSITE" id="PS01176">
    <property type="entry name" value="IF2"/>
    <property type="match status" value="1"/>
</dbReference>
<evidence type="ECO:0000256" key="3">
    <source>
        <dbReference type="ARBA" id="ARBA00022540"/>
    </source>
</evidence>
<dbReference type="GO" id="GO:0005525">
    <property type="term" value="F:GTP binding"/>
    <property type="evidence" value="ECO:0007669"/>
    <property type="project" value="UniProtKB-KW"/>
</dbReference>